<reference evidence="2 3" key="1">
    <citation type="submission" date="2021-08" db="EMBL/GenBank/DDBJ databases">
        <title>Streptomyces sp. PTM05 isolated from lichen.</title>
        <authorList>
            <person name="Somphong A."/>
            <person name="Phongsopitanun W."/>
            <person name="Tanasupawat S."/>
        </authorList>
    </citation>
    <scope>NUCLEOTIDE SEQUENCE [LARGE SCALE GENOMIC DNA]</scope>
    <source>
        <strain evidence="2 3">Ptm05</strain>
    </source>
</reference>
<organism evidence="2 3">
    <name type="scientific">Streptantibioticus parmotrematis</name>
    <dbReference type="NCBI Taxonomy" id="2873249"/>
    <lineage>
        <taxon>Bacteria</taxon>
        <taxon>Bacillati</taxon>
        <taxon>Actinomycetota</taxon>
        <taxon>Actinomycetes</taxon>
        <taxon>Kitasatosporales</taxon>
        <taxon>Streptomycetaceae</taxon>
        <taxon>Streptantibioticus</taxon>
    </lineage>
</organism>
<proteinExistence type="predicted"/>
<feature type="region of interest" description="Disordered" evidence="1">
    <location>
        <begin position="1"/>
        <end position="23"/>
    </location>
</feature>
<comment type="caution">
    <text evidence="2">The sequence shown here is derived from an EMBL/GenBank/DDBJ whole genome shotgun (WGS) entry which is preliminary data.</text>
</comment>
<dbReference type="EMBL" id="JAINVZ010000001">
    <property type="protein sequence ID" value="MBY8883710.1"/>
    <property type="molecule type" value="Genomic_DNA"/>
</dbReference>
<evidence type="ECO:0000313" key="3">
    <source>
        <dbReference type="Proteomes" id="UP001198565"/>
    </source>
</evidence>
<dbReference type="RefSeq" id="WP_222973424.1">
    <property type="nucleotide sequence ID" value="NZ_JAINVZ010000001.1"/>
</dbReference>
<sequence length="364" mass="40836">MTGLALRAHRTEAPGQPRPLDEAATGAFTGSFTDELDHWRERAGRDWRALSGPADAPPVPGEVPGYLVDRYAFRAYLADGFGVRIADRFSRPFAPQAARWQELTRSRLRGIPGAGLPAVRLEQPVTDTPLVHDLLGRWRRYLTGLGITYDPALFQPPDGRSWLELFRDSVLYPFYPPAIPGPTFVERLSPRQCERLLERHGRAGIMSLYVFLLQAHEDTHRAQRGEPLLCEYVLAVLWCRFLDEHDLWYWERNEDSGVSLNLEEPYLRRVHLDDRTLRALVHDTASGAGQALGPGAYEELCLAGWLFDTRAIAYQDYLELVTLRLGGTALHERLTLALSALDARLSATPRHGAGHADSPEGTAR</sequence>
<protein>
    <submittedName>
        <fullName evidence="2">Uncharacterized protein</fullName>
    </submittedName>
</protein>
<evidence type="ECO:0000256" key="1">
    <source>
        <dbReference type="SAM" id="MobiDB-lite"/>
    </source>
</evidence>
<accession>A0ABS7QMT2</accession>
<dbReference type="Proteomes" id="UP001198565">
    <property type="component" value="Unassembled WGS sequence"/>
</dbReference>
<keyword evidence="3" id="KW-1185">Reference proteome</keyword>
<name>A0ABS7QMT2_9ACTN</name>
<gene>
    <name evidence="2" type="ORF">K7472_02470</name>
</gene>
<evidence type="ECO:0000313" key="2">
    <source>
        <dbReference type="EMBL" id="MBY8883710.1"/>
    </source>
</evidence>